<organism evidence="6 7">
    <name type="scientific">Tistrella arctica</name>
    <dbReference type="NCBI Taxonomy" id="3133430"/>
    <lineage>
        <taxon>Bacteria</taxon>
        <taxon>Pseudomonadati</taxon>
        <taxon>Pseudomonadota</taxon>
        <taxon>Alphaproteobacteria</taxon>
        <taxon>Geminicoccales</taxon>
        <taxon>Geminicoccaceae</taxon>
        <taxon>Tistrella</taxon>
    </lineage>
</organism>
<keyword evidence="3" id="KW-0804">Transcription</keyword>
<feature type="region of interest" description="Disordered" evidence="4">
    <location>
        <begin position="1"/>
        <end position="20"/>
    </location>
</feature>
<dbReference type="PROSITE" id="PS51118">
    <property type="entry name" value="HTH_HXLR"/>
    <property type="match status" value="1"/>
</dbReference>
<evidence type="ECO:0000256" key="4">
    <source>
        <dbReference type="SAM" id="MobiDB-lite"/>
    </source>
</evidence>
<gene>
    <name evidence="6" type="ORF">WG926_20030</name>
</gene>
<comment type="caution">
    <text evidence="6">The sequence shown here is derived from an EMBL/GenBank/DDBJ whole genome shotgun (WGS) entry which is preliminary data.</text>
</comment>
<accession>A0ABU9YP62</accession>
<sequence length="159" mass="17184">MSAASAQLARPATASAPAVPNDDGASLAASFSDWQTVRLNPATCPVRDVLDRLGDKWSTLILIALANGPLRFSMIRRNIPDISKRMLTQTLRDLERDGLITRHVFPTKPPGVEYRLSPLGRSLQGPLVALIGWAEAMHGDINAARARFDTEAEAVRTAG</sequence>
<feature type="domain" description="HTH hxlR-type" evidence="5">
    <location>
        <begin position="44"/>
        <end position="142"/>
    </location>
</feature>
<dbReference type="PANTHER" id="PTHR33204:SF39">
    <property type="entry name" value="TRANSCRIPTIONAL REGULATORY PROTEIN"/>
    <property type="match status" value="1"/>
</dbReference>
<keyword evidence="7" id="KW-1185">Reference proteome</keyword>
<evidence type="ECO:0000256" key="1">
    <source>
        <dbReference type="ARBA" id="ARBA00023015"/>
    </source>
</evidence>
<dbReference type="InterPro" id="IPR036388">
    <property type="entry name" value="WH-like_DNA-bd_sf"/>
</dbReference>
<dbReference type="RefSeq" id="WP_345932052.1">
    <property type="nucleotide sequence ID" value="NZ_JBBKTV010000002.1"/>
</dbReference>
<keyword evidence="1" id="KW-0805">Transcription regulation</keyword>
<evidence type="ECO:0000256" key="3">
    <source>
        <dbReference type="ARBA" id="ARBA00023163"/>
    </source>
</evidence>
<dbReference type="Proteomes" id="UP001413721">
    <property type="component" value="Unassembled WGS sequence"/>
</dbReference>
<dbReference type="EMBL" id="JBBKTW010000007">
    <property type="protein sequence ID" value="MEN2990613.1"/>
    <property type="molecule type" value="Genomic_DNA"/>
</dbReference>
<protein>
    <submittedName>
        <fullName evidence="6">Helix-turn-helix domain-containing protein</fullName>
    </submittedName>
</protein>
<dbReference type="InterPro" id="IPR002577">
    <property type="entry name" value="HTH_HxlR"/>
</dbReference>
<name>A0ABU9YP62_9PROT</name>
<evidence type="ECO:0000256" key="2">
    <source>
        <dbReference type="ARBA" id="ARBA00023125"/>
    </source>
</evidence>
<keyword evidence="2" id="KW-0238">DNA-binding</keyword>
<dbReference type="InterPro" id="IPR036390">
    <property type="entry name" value="WH_DNA-bd_sf"/>
</dbReference>
<dbReference type="Pfam" id="PF01638">
    <property type="entry name" value="HxlR"/>
    <property type="match status" value="1"/>
</dbReference>
<proteinExistence type="predicted"/>
<evidence type="ECO:0000313" key="7">
    <source>
        <dbReference type="Proteomes" id="UP001413721"/>
    </source>
</evidence>
<evidence type="ECO:0000259" key="5">
    <source>
        <dbReference type="PROSITE" id="PS51118"/>
    </source>
</evidence>
<dbReference type="PANTHER" id="PTHR33204">
    <property type="entry name" value="TRANSCRIPTIONAL REGULATOR, MARR FAMILY"/>
    <property type="match status" value="1"/>
</dbReference>
<evidence type="ECO:0000313" key="6">
    <source>
        <dbReference type="EMBL" id="MEN2990613.1"/>
    </source>
</evidence>
<reference evidence="6 7" key="1">
    <citation type="submission" date="2024-03" db="EMBL/GenBank/DDBJ databases">
        <title>High-quality draft genome sequencing of Tistrella sp. BH-R2-4.</title>
        <authorList>
            <person name="Dong C."/>
        </authorList>
    </citation>
    <scope>NUCLEOTIDE SEQUENCE [LARGE SCALE GENOMIC DNA]</scope>
    <source>
        <strain evidence="6 7">BH-R2-4</strain>
    </source>
</reference>
<dbReference type="Gene3D" id="1.10.10.10">
    <property type="entry name" value="Winged helix-like DNA-binding domain superfamily/Winged helix DNA-binding domain"/>
    <property type="match status" value="1"/>
</dbReference>
<dbReference type="SUPFAM" id="SSF46785">
    <property type="entry name" value="Winged helix' DNA-binding domain"/>
    <property type="match status" value="1"/>
</dbReference>